<evidence type="ECO:0000259" key="8">
    <source>
        <dbReference type="Pfam" id="PF14840"/>
    </source>
</evidence>
<dbReference type="PANTHER" id="PTHR34388">
    <property type="entry name" value="DNA POLYMERASE III SUBUNIT DELTA"/>
    <property type="match status" value="1"/>
</dbReference>
<evidence type="ECO:0000256" key="1">
    <source>
        <dbReference type="ARBA" id="ARBA00012417"/>
    </source>
</evidence>
<dbReference type="InterPro" id="IPR032780">
    <property type="entry name" value="DNA_pol3_delt_C"/>
</dbReference>
<dbReference type="InterPro" id="IPR008921">
    <property type="entry name" value="DNA_pol3_clamp-load_cplx_C"/>
</dbReference>
<keyword evidence="5" id="KW-0239">DNA-directed DNA polymerase</keyword>
<evidence type="ECO:0000256" key="3">
    <source>
        <dbReference type="ARBA" id="ARBA00022695"/>
    </source>
</evidence>
<keyword evidence="2" id="KW-0808">Transferase</keyword>
<dbReference type="AlphaFoldDB" id="A0A382ZZL2"/>
<dbReference type="EC" id="2.7.7.7" evidence="1"/>
<dbReference type="Gene3D" id="1.20.272.10">
    <property type="match status" value="1"/>
</dbReference>
<evidence type="ECO:0000256" key="4">
    <source>
        <dbReference type="ARBA" id="ARBA00022705"/>
    </source>
</evidence>
<dbReference type="GO" id="GO:0003677">
    <property type="term" value="F:DNA binding"/>
    <property type="evidence" value="ECO:0007669"/>
    <property type="project" value="InterPro"/>
</dbReference>
<protein>
    <recommendedName>
        <fullName evidence="1">DNA-directed DNA polymerase</fullName>
        <ecNumber evidence="1">2.7.7.7</ecNumber>
    </recommendedName>
</protein>
<dbReference type="GO" id="GO:0009360">
    <property type="term" value="C:DNA polymerase III complex"/>
    <property type="evidence" value="ECO:0007669"/>
    <property type="project" value="TreeGrafter"/>
</dbReference>
<proteinExistence type="inferred from homology"/>
<evidence type="ECO:0000256" key="5">
    <source>
        <dbReference type="ARBA" id="ARBA00022932"/>
    </source>
</evidence>
<reference evidence="9" key="1">
    <citation type="submission" date="2018-05" db="EMBL/GenBank/DDBJ databases">
        <authorList>
            <person name="Lanie J.A."/>
            <person name="Ng W.-L."/>
            <person name="Kazmierczak K.M."/>
            <person name="Andrzejewski T.M."/>
            <person name="Davidsen T.M."/>
            <person name="Wayne K.J."/>
            <person name="Tettelin H."/>
            <person name="Glass J.I."/>
            <person name="Rusch D."/>
            <person name="Podicherti R."/>
            <person name="Tsui H.-C.T."/>
            <person name="Winkler M.E."/>
        </authorList>
    </citation>
    <scope>NUCLEOTIDE SEQUENCE</scope>
</reference>
<dbReference type="GO" id="GO:0006261">
    <property type="term" value="P:DNA-templated DNA replication"/>
    <property type="evidence" value="ECO:0007669"/>
    <property type="project" value="TreeGrafter"/>
</dbReference>
<organism evidence="9">
    <name type="scientific">marine metagenome</name>
    <dbReference type="NCBI Taxonomy" id="408172"/>
    <lineage>
        <taxon>unclassified sequences</taxon>
        <taxon>metagenomes</taxon>
        <taxon>ecological metagenomes</taxon>
    </lineage>
</organism>
<sequence>MLNGLKNEGTEPLALFGALMWEYRRLCSIAYEYEAGTQLENLFRSYRIWDQKKHSMTAVLKRHSSKSLDQLLNYCATIDKTLKSGQKDRAWDQFSTLLLAIAGINTNKLQIS</sequence>
<evidence type="ECO:0000256" key="7">
    <source>
        <dbReference type="ARBA" id="ARBA00049244"/>
    </source>
</evidence>
<comment type="similarity">
    <text evidence="6">Belongs to the DNA polymerase HolA subunit family.</text>
</comment>
<keyword evidence="4" id="KW-0235">DNA replication</keyword>
<name>A0A382ZZL2_9ZZZZ</name>
<comment type="catalytic activity">
    <reaction evidence="7">
        <text>DNA(n) + a 2'-deoxyribonucleoside 5'-triphosphate = DNA(n+1) + diphosphate</text>
        <dbReference type="Rhea" id="RHEA:22508"/>
        <dbReference type="Rhea" id="RHEA-COMP:17339"/>
        <dbReference type="Rhea" id="RHEA-COMP:17340"/>
        <dbReference type="ChEBI" id="CHEBI:33019"/>
        <dbReference type="ChEBI" id="CHEBI:61560"/>
        <dbReference type="ChEBI" id="CHEBI:173112"/>
        <dbReference type="EC" id="2.7.7.7"/>
    </reaction>
</comment>
<dbReference type="EMBL" id="UINC01187941">
    <property type="protein sequence ID" value="SVE00924.1"/>
    <property type="molecule type" value="Genomic_DNA"/>
</dbReference>
<gene>
    <name evidence="9" type="ORF">METZ01_LOCUS453778</name>
</gene>
<dbReference type="Pfam" id="PF14840">
    <property type="entry name" value="DNA_pol3_delt_C"/>
    <property type="match status" value="1"/>
</dbReference>
<dbReference type="GO" id="GO:0003887">
    <property type="term" value="F:DNA-directed DNA polymerase activity"/>
    <property type="evidence" value="ECO:0007669"/>
    <property type="project" value="UniProtKB-KW"/>
</dbReference>
<evidence type="ECO:0000256" key="6">
    <source>
        <dbReference type="ARBA" id="ARBA00034754"/>
    </source>
</evidence>
<dbReference type="InterPro" id="IPR005790">
    <property type="entry name" value="DNA_polIII_delta"/>
</dbReference>
<evidence type="ECO:0000313" key="9">
    <source>
        <dbReference type="EMBL" id="SVE00924.1"/>
    </source>
</evidence>
<evidence type="ECO:0000256" key="2">
    <source>
        <dbReference type="ARBA" id="ARBA00022679"/>
    </source>
</evidence>
<feature type="domain" description="DNA polymerase III subunit delta C-terminal" evidence="8">
    <location>
        <begin position="2"/>
        <end position="101"/>
    </location>
</feature>
<accession>A0A382ZZL2</accession>
<keyword evidence="3" id="KW-0548">Nucleotidyltransferase</keyword>
<dbReference type="PANTHER" id="PTHR34388:SF1">
    <property type="entry name" value="DNA POLYMERASE III SUBUNIT DELTA"/>
    <property type="match status" value="1"/>
</dbReference>
<dbReference type="SUPFAM" id="SSF48019">
    <property type="entry name" value="post-AAA+ oligomerization domain-like"/>
    <property type="match status" value="1"/>
</dbReference>